<evidence type="ECO:0000256" key="5">
    <source>
        <dbReference type="ARBA" id="ARBA00023136"/>
    </source>
</evidence>
<feature type="transmembrane region" description="Helical" evidence="7">
    <location>
        <begin position="375"/>
        <end position="393"/>
    </location>
</feature>
<feature type="transmembrane region" description="Helical" evidence="7">
    <location>
        <begin position="414"/>
        <end position="432"/>
    </location>
</feature>
<comment type="caution">
    <text evidence="8">The sequence shown here is derived from an EMBL/GenBank/DDBJ whole genome shotgun (WGS) entry which is preliminary data.</text>
</comment>
<dbReference type="Pfam" id="PF03062">
    <property type="entry name" value="MBOAT"/>
    <property type="match status" value="1"/>
</dbReference>
<comment type="subcellular location">
    <subcellularLocation>
        <location evidence="1">Membrane</location>
        <topology evidence="1">Multi-pass membrane protein</topology>
    </subcellularLocation>
</comment>
<feature type="transmembrane region" description="Helical" evidence="7">
    <location>
        <begin position="20"/>
        <end position="46"/>
    </location>
</feature>
<proteinExistence type="predicted"/>
<feature type="transmembrane region" description="Helical" evidence="7">
    <location>
        <begin position="438"/>
        <end position="461"/>
    </location>
</feature>
<evidence type="ECO:0000256" key="4">
    <source>
        <dbReference type="ARBA" id="ARBA00022989"/>
    </source>
</evidence>
<dbReference type="AlphaFoldDB" id="A0A2P6TRF4"/>
<dbReference type="PANTHER" id="PTHR13906">
    <property type="entry name" value="PORCUPINE"/>
    <property type="match status" value="1"/>
</dbReference>
<evidence type="ECO:0000313" key="9">
    <source>
        <dbReference type="Proteomes" id="UP000239899"/>
    </source>
</evidence>
<keyword evidence="5 7" id="KW-0472">Membrane</keyword>
<evidence type="ECO:0000313" key="8">
    <source>
        <dbReference type="EMBL" id="PRW56644.1"/>
    </source>
</evidence>
<evidence type="ECO:0000256" key="1">
    <source>
        <dbReference type="ARBA" id="ARBA00004141"/>
    </source>
</evidence>
<dbReference type="GO" id="GO:0019432">
    <property type="term" value="P:triglyceride biosynthetic process"/>
    <property type="evidence" value="ECO:0007669"/>
    <property type="project" value="TreeGrafter"/>
</dbReference>
<dbReference type="EMBL" id="LHPG02000008">
    <property type="protein sequence ID" value="PRW56644.1"/>
    <property type="molecule type" value="Genomic_DNA"/>
</dbReference>
<reference evidence="8 9" key="1">
    <citation type="journal article" date="2018" name="Plant J.">
        <title>Genome sequences of Chlorella sorokiniana UTEX 1602 and Micractinium conductrix SAG 241.80: implications to maltose excretion by a green alga.</title>
        <authorList>
            <person name="Arriola M.B."/>
            <person name="Velmurugan N."/>
            <person name="Zhang Y."/>
            <person name="Plunkett M.H."/>
            <person name="Hondzo H."/>
            <person name="Barney B.M."/>
        </authorList>
    </citation>
    <scope>NUCLEOTIDE SEQUENCE [LARGE SCALE GENOMIC DNA]</scope>
    <source>
        <strain evidence="9">UTEX 1602</strain>
    </source>
</reference>
<keyword evidence="2" id="KW-0808">Transferase</keyword>
<dbReference type="GO" id="GO:0030258">
    <property type="term" value="P:lipid modification"/>
    <property type="evidence" value="ECO:0007669"/>
    <property type="project" value="TreeGrafter"/>
</dbReference>
<dbReference type="GO" id="GO:0005783">
    <property type="term" value="C:endoplasmic reticulum"/>
    <property type="evidence" value="ECO:0007669"/>
    <property type="project" value="TreeGrafter"/>
</dbReference>
<dbReference type="OrthoDB" id="286734at2759"/>
<name>A0A2P6TRF4_CHLSO</name>
<dbReference type="InterPro" id="IPR049941">
    <property type="entry name" value="LPLAT_7/PORCN-like"/>
</dbReference>
<sequence>MAAKNGPLFELPAQPWELQVAAVGGLTLSQLRFFISFMLSVALGAIFKHVPSPRGRHIFSLVTGVALIVYPFGSGCMHAFVPAALVYACMRHARSRCGTLAWAIAFPYLILQHVLQASGAAWKEGHLDFTGAQMVLTLRLIAVAVSYQDGGKPAAQLQEYAARKRVCQLPSPLEFFSYLFAAGNLLAGPFFEASDFFDYVQRKGEWDESVPAKRIPSPLVPGLLRFFKGLICAALWTKLSGSYGPDLLESRWFLQEAGLARKFFLLWFVGLVARLKYYFAWAVAESALIFSGLCYNGHTPEGAPLWNRYINSRIRRVEFNLSLPNLAANWNVCTGLWLRHYVYERLTPAGRRPGFRTLVATQLVSGVWHGLFPGYWLFFATSAVMFEAGKTLYRYEQTWPAGAARFPPYMALKVAVNAVLLNYSAAAFQVLWLHDCLAIWRSVHFLGHIAMLAIILLGNVVPPRRVRREVQPERAGARAVAAAATAAKDAAAASAGDGVAAAVAAASGEEEKKEL</sequence>
<dbReference type="Proteomes" id="UP000239899">
    <property type="component" value="Unassembled WGS sequence"/>
</dbReference>
<dbReference type="GO" id="GO:0008654">
    <property type="term" value="P:phospholipid biosynthetic process"/>
    <property type="evidence" value="ECO:0007669"/>
    <property type="project" value="TreeGrafter"/>
</dbReference>
<keyword evidence="4 7" id="KW-1133">Transmembrane helix</keyword>
<evidence type="ECO:0000256" key="7">
    <source>
        <dbReference type="SAM" id="Phobius"/>
    </source>
</evidence>
<dbReference type="PANTHER" id="PTHR13906:SF4">
    <property type="entry name" value="LYSOPHOSPHOLIPID ACYLTRANSFERASE 6"/>
    <property type="match status" value="1"/>
</dbReference>
<gene>
    <name evidence="8" type="ORF">C2E21_4851</name>
</gene>
<protein>
    <submittedName>
        <fullName evidence="8">Lysophospholipid acyltransferase 1-like</fullName>
    </submittedName>
</protein>
<accession>A0A2P6TRF4</accession>
<dbReference type="STRING" id="3076.A0A2P6TRF4"/>
<keyword evidence="3 7" id="KW-0812">Transmembrane</keyword>
<evidence type="ECO:0000256" key="2">
    <source>
        <dbReference type="ARBA" id="ARBA00022679"/>
    </source>
</evidence>
<keyword evidence="9" id="KW-1185">Reference proteome</keyword>
<keyword evidence="6" id="KW-0012">Acyltransferase</keyword>
<dbReference type="InterPro" id="IPR004299">
    <property type="entry name" value="MBOAT_fam"/>
</dbReference>
<dbReference type="GO" id="GO:0016020">
    <property type="term" value="C:membrane"/>
    <property type="evidence" value="ECO:0007669"/>
    <property type="project" value="UniProtKB-SubCell"/>
</dbReference>
<dbReference type="GO" id="GO:0016746">
    <property type="term" value="F:acyltransferase activity"/>
    <property type="evidence" value="ECO:0007669"/>
    <property type="project" value="UniProtKB-KW"/>
</dbReference>
<evidence type="ECO:0000256" key="3">
    <source>
        <dbReference type="ARBA" id="ARBA00022692"/>
    </source>
</evidence>
<organism evidence="8 9">
    <name type="scientific">Chlorella sorokiniana</name>
    <name type="common">Freshwater green alga</name>
    <dbReference type="NCBI Taxonomy" id="3076"/>
    <lineage>
        <taxon>Eukaryota</taxon>
        <taxon>Viridiplantae</taxon>
        <taxon>Chlorophyta</taxon>
        <taxon>core chlorophytes</taxon>
        <taxon>Trebouxiophyceae</taxon>
        <taxon>Chlorellales</taxon>
        <taxon>Chlorellaceae</taxon>
        <taxon>Chlorella clade</taxon>
        <taxon>Chlorella</taxon>
    </lineage>
</organism>
<feature type="transmembrane region" description="Helical" evidence="7">
    <location>
        <begin position="58"/>
        <end position="81"/>
    </location>
</feature>
<evidence type="ECO:0000256" key="6">
    <source>
        <dbReference type="ARBA" id="ARBA00023315"/>
    </source>
</evidence>